<proteinExistence type="predicted"/>
<reference evidence="3" key="2">
    <citation type="submission" date="2019-06" db="EMBL/GenBank/DDBJ databases">
        <title>Genomics analysis of Aphanomyces spp. identifies a new class of oomycete effector associated with host adaptation.</title>
        <authorList>
            <person name="Gaulin E."/>
        </authorList>
    </citation>
    <scope>NUCLEOTIDE SEQUENCE</scope>
    <source>
        <strain evidence="3">CBS 578.67</strain>
    </source>
</reference>
<evidence type="ECO:0000256" key="2">
    <source>
        <dbReference type="SAM" id="SignalP"/>
    </source>
</evidence>
<reference evidence="4 5" key="1">
    <citation type="submission" date="2019-03" db="EMBL/GenBank/DDBJ databases">
        <authorList>
            <person name="Gaulin E."/>
            <person name="Dumas B."/>
        </authorList>
    </citation>
    <scope>NUCLEOTIDE SEQUENCE [LARGE SCALE GENOMIC DNA]</scope>
    <source>
        <strain evidence="4">CBS 568.67</strain>
    </source>
</reference>
<dbReference type="Proteomes" id="UP000332933">
    <property type="component" value="Unassembled WGS sequence"/>
</dbReference>
<dbReference type="EMBL" id="VJMH01006956">
    <property type="protein sequence ID" value="KAF0687197.1"/>
    <property type="molecule type" value="Genomic_DNA"/>
</dbReference>
<keyword evidence="1" id="KW-0812">Transmembrane</keyword>
<keyword evidence="1" id="KW-0472">Membrane</keyword>
<keyword evidence="5" id="KW-1185">Reference proteome</keyword>
<evidence type="ECO:0000313" key="4">
    <source>
        <dbReference type="EMBL" id="VFT97728.1"/>
    </source>
</evidence>
<feature type="chain" id="PRO_5036116522" evidence="2">
    <location>
        <begin position="38"/>
        <end position="163"/>
    </location>
</feature>
<name>A0A485LGI2_9STRA</name>
<dbReference type="AlphaFoldDB" id="A0A485LGI2"/>
<evidence type="ECO:0000256" key="1">
    <source>
        <dbReference type="SAM" id="Phobius"/>
    </source>
</evidence>
<gene>
    <name evidence="4" type="primary">Aste57867_21053</name>
    <name evidence="3" type="ORF">As57867_020985</name>
    <name evidence="4" type="ORF">ASTE57867_21053</name>
</gene>
<protein>
    <submittedName>
        <fullName evidence="4">Aste57867_21053 protein</fullName>
    </submittedName>
</protein>
<organism evidence="4 5">
    <name type="scientific">Aphanomyces stellatus</name>
    <dbReference type="NCBI Taxonomy" id="120398"/>
    <lineage>
        <taxon>Eukaryota</taxon>
        <taxon>Sar</taxon>
        <taxon>Stramenopiles</taxon>
        <taxon>Oomycota</taxon>
        <taxon>Saprolegniomycetes</taxon>
        <taxon>Saprolegniales</taxon>
        <taxon>Verrucalvaceae</taxon>
        <taxon>Aphanomyces</taxon>
    </lineage>
</organism>
<accession>A0A485LGI2</accession>
<keyword evidence="1" id="KW-1133">Transmembrane helix</keyword>
<dbReference type="EMBL" id="CAADRA010006982">
    <property type="protein sequence ID" value="VFT97728.1"/>
    <property type="molecule type" value="Genomic_DNA"/>
</dbReference>
<feature type="transmembrane region" description="Helical" evidence="1">
    <location>
        <begin position="106"/>
        <end position="128"/>
    </location>
</feature>
<evidence type="ECO:0000313" key="3">
    <source>
        <dbReference type="EMBL" id="KAF0687197.1"/>
    </source>
</evidence>
<feature type="signal peptide" evidence="2">
    <location>
        <begin position="1"/>
        <end position="37"/>
    </location>
</feature>
<evidence type="ECO:0000313" key="5">
    <source>
        <dbReference type="Proteomes" id="UP000332933"/>
    </source>
</evidence>
<sequence>MINCKFAPITAPNMSSMLLRALLLVAYMLMSMGGVSNEPRELGTMTEAHAIVSARDTLNPCDCREKRHSHHEDWYLVPFRYMFPLIADEVYDGALFWMNLSYTGKFQFLSFVSILGLVLHWFCFAIYIPMKVVSSFVWQYVHESQGTKVVPSEDNHARGHSRK</sequence>
<keyword evidence="2" id="KW-0732">Signal</keyword>